<feature type="compositionally biased region" description="Polar residues" evidence="2">
    <location>
        <begin position="122"/>
        <end position="133"/>
    </location>
</feature>
<organism evidence="4 5">
    <name type="scientific">Halocaridina rubra</name>
    <name type="common">Hawaiian red shrimp</name>
    <dbReference type="NCBI Taxonomy" id="373956"/>
    <lineage>
        <taxon>Eukaryota</taxon>
        <taxon>Metazoa</taxon>
        <taxon>Ecdysozoa</taxon>
        <taxon>Arthropoda</taxon>
        <taxon>Crustacea</taxon>
        <taxon>Multicrustacea</taxon>
        <taxon>Malacostraca</taxon>
        <taxon>Eumalacostraca</taxon>
        <taxon>Eucarida</taxon>
        <taxon>Decapoda</taxon>
        <taxon>Pleocyemata</taxon>
        <taxon>Caridea</taxon>
        <taxon>Atyoidea</taxon>
        <taxon>Atyidae</taxon>
        <taxon>Halocaridina</taxon>
    </lineage>
</organism>
<evidence type="ECO:0000313" key="4">
    <source>
        <dbReference type="EMBL" id="KAK7084598.1"/>
    </source>
</evidence>
<dbReference type="InterPro" id="IPR026642">
    <property type="entry name" value="Glcci1/FAM117"/>
</dbReference>
<evidence type="ECO:0000256" key="2">
    <source>
        <dbReference type="SAM" id="MobiDB-lite"/>
    </source>
</evidence>
<feature type="region of interest" description="Disordered" evidence="2">
    <location>
        <begin position="86"/>
        <end position="133"/>
    </location>
</feature>
<feature type="chain" id="PRO_5042866135" evidence="3">
    <location>
        <begin position="16"/>
        <end position="279"/>
    </location>
</feature>
<feature type="non-terminal residue" evidence="4">
    <location>
        <position position="1"/>
    </location>
</feature>
<dbReference type="AlphaFoldDB" id="A0AAN8XRZ1"/>
<sequence length="279" mass="29408">VVISFFFFTLGGSRAIPIPQLPKPLLPPRLRNSVEGLNQEIERLVLRPSHVPADDIDDVWSDVGRDGRRAPIADYLRFTRSVDTQTPARGSAVSANSSSHTSPSLSPPSSPPHSHGIAMASATPSPTNTSALATSPHINKFLAREPPDGCEKVALKLLEDRSGACKEGEWTTPVRPVAFTLRPSQGSAFCAPDRVGAEEHCGTTALHLCQHDSGSVSESCPTCISGPSSGAAEHDLQEFLARPCQPSTSQSLTCETASTSVLGPAHVTVGTSSELTADQ</sequence>
<keyword evidence="3" id="KW-0732">Signal</keyword>
<evidence type="ECO:0000256" key="3">
    <source>
        <dbReference type="SAM" id="SignalP"/>
    </source>
</evidence>
<reference evidence="4 5" key="1">
    <citation type="submission" date="2023-11" db="EMBL/GenBank/DDBJ databases">
        <title>Halocaridina rubra genome assembly.</title>
        <authorList>
            <person name="Smith C."/>
        </authorList>
    </citation>
    <scope>NUCLEOTIDE SEQUENCE [LARGE SCALE GENOMIC DNA]</scope>
    <source>
        <strain evidence="4">EP-1</strain>
        <tissue evidence="4">Whole</tissue>
    </source>
</reference>
<evidence type="ECO:0000256" key="1">
    <source>
        <dbReference type="ARBA" id="ARBA00022553"/>
    </source>
</evidence>
<dbReference type="PANTHER" id="PTHR14972">
    <property type="entry name" value="AGAP011572-PA"/>
    <property type="match status" value="1"/>
</dbReference>
<dbReference type="Pfam" id="PF15388">
    <property type="entry name" value="FAM117"/>
    <property type="match status" value="1"/>
</dbReference>
<keyword evidence="1" id="KW-0597">Phosphoprotein</keyword>
<protein>
    <submittedName>
        <fullName evidence="4">Uncharacterized protein</fullName>
    </submittedName>
</protein>
<accession>A0AAN8XRZ1</accession>
<gene>
    <name evidence="4" type="ORF">SK128_021034</name>
</gene>
<comment type="caution">
    <text evidence="4">The sequence shown here is derived from an EMBL/GenBank/DDBJ whole genome shotgun (WGS) entry which is preliminary data.</text>
</comment>
<feature type="signal peptide" evidence="3">
    <location>
        <begin position="1"/>
        <end position="15"/>
    </location>
</feature>
<keyword evidence="5" id="KW-1185">Reference proteome</keyword>
<dbReference type="Proteomes" id="UP001381693">
    <property type="component" value="Unassembled WGS sequence"/>
</dbReference>
<evidence type="ECO:0000313" key="5">
    <source>
        <dbReference type="Proteomes" id="UP001381693"/>
    </source>
</evidence>
<dbReference type="PANTHER" id="PTHR14972:SF8">
    <property type="entry name" value="GLUCOCORTICOID-INDUCED TRANSCRIPT 1 PROTEIN-LIKE ISOFORM X1"/>
    <property type="match status" value="1"/>
</dbReference>
<proteinExistence type="predicted"/>
<feature type="compositionally biased region" description="Polar residues" evidence="2">
    <location>
        <begin position="86"/>
        <end position="96"/>
    </location>
</feature>
<dbReference type="EMBL" id="JAXCGZ010002036">
    <property type="protein sequence ID" value="KAK7084598.1"/>
    <property type="molecule type" value="Genomic_DNA"/>
</dbReference>
<name>A0AAN8XRZ1_HALRR</name>